<sequence>MYGHVLGAEFVEGLLHGIEERGLVERTTAIVTGFLGSVENGEVVANFVSCAQARNPALIYVCDPVMGDDDLGLFVEEGLTNLFCDRLASLASVITPNQYEIELLARIKARSAEGIDQAMQLLSQRGTGAGVVTGCVLDDTLTGSVETVVWTPERLTRIATPRLPIRPCGTGDLFTALLLSRLCTGEALRRASELATSEILAVLERTQKAGSPEMSIVDFPFNAGHRLELVE</sequence>
<dbReference type="PANTHER" id="PTHR10534">
    <property type="entry name" value="PYRIDOXAL KINASE"/>
    <property type="match status" value="1"/>
</dbReference>
<feature type="domain" description="Pyridoxamine kinase/Phosphomethylpyrimidine kinase" evidence="6">
    <location>
        <begin position="28"/>
        <end position="210"/>
    </location>
</feature>
<dbReference type="Gene3D" id="3.40.1190.20">
    <property type="match status" value="1"/>
</dbReference>
<evidence type="ECO:0000256" key="3">
    <source>
        <dbReference type="ARBA" id="ARBA00022741"/>
    </source>
</evidence>
<accession>A0ABU8PN12</accession>
<reference evidence="7 8" key="1">
    <citation type="submission" date="2023-12" db="EMBL/GenBank/DDBJ databases">
        <title>Gut-associated functions are favored during microbiome assembly across C. elegans life.</title>
        <authorList>
            <person name="Zimmermann J."/>
        </authorList>
    </citation>
    <scope>NUCLEOTIDE SEQUENCE [LARGE SCALE GENOMIC DNA]</scope>
    <source>
        <strain evidence="7 8">MYb71</strain>
    </source>
</reference>
<dbReference type="EC" id="2.7.1.35" evidence="1"/>
<organism evidence="7 8">
    <name type="scientific">Ochrobactrum vermis</name>
    <dbReference type="NCBI Taxonomy" id="1827297"/>
    <lineage>
        <taxon>Bacteria</taxon>
        <taxon>Pseudomonadati</taxon>
        <taxon>Pseudomonadota</taxon>
        <taxon>Alphaproteobacteria</taxon>
        <taxon>Hyphomicrobiales</taxon>
        <taxon>Brucellaceae</taxon>
        <taxon>Brucella/Ochrobactrum group</taxon>
        <taxon>Ochrobactrum</taxon>
    </lineage>
</organism>
<keyword evidence="8" id="KW-1185">Reference proteome</keyword>
<evidence type="ECO:0000313" key="8">
    <source>
        <dbReference type="Proteomes" id="UP001375812"/>
    </source>
</evidence>
<keyword evidence="2 7" id="KW-0808">Transferase</keyword>
<dbReference type="InterPro" id="IPR029056">
    <property type="entry name" value="Ribokinase-like"/>
</dbReference>
<keyword evidence="3" id="KW-0547">Nucleotide-binding</keyword>
<dbReference type="InterPro" id="IPR013749">
    <property type="entry name" value="PM/HMP-P_kinase-1"/>
</dbReference>
<dbReference type="GO" id="GO:0008972">
    <property type="term" value="F:phosphomethylpyrimidine kinase activity"/>
    <property type="evidence" value="ECO:0007669"/>
    <property type="project" value="UniProtKB-EC"/>
</dbReference>
<dbReference type="Proteomes" id="UP001375812">
    <property type="component" value="Unassembled WGS sequence"/>
</dbReference>
<evidence type="ECO:0000256" key="2">
    <source>
        <dbReference type="ARBA" id="ARBA00022679"/>
    </source>
</evidence>
<proteinExistence type="predicted"/>
<evidence type="ECO:0000259" key="6">
    <source>
        <dbReference type="Pfam" id="PF08543"/>
    </source>
</evidence>
<evidence type="ECO:0000256" key="4">
    <source>
        <dbReference type="ARBA" id="ARBA00022777"/>
    </source>
</evidence>
<comment type="caution">
    <text evidence="7">The sequence shown here is derived from an EMBL/GenBank/DDBJ whole genome shotgun (WGS) entry which is preliminary data.</text>
</comment>
<dbReference type="SUPFAM" id="SSF53613">
    <property type="entry name" value="Ribokinase-like"/>
    <property type="match status" value="1"/>
</dbReference>
<dbReference type="Pfam" id="PF08543">
    <property type="entry name" value="Phos_pyr_kin"/>
    <property type="match status" value="1"/>
</dbReference>
<keyword evidence="5" id="KW-0067">ATP-binding</keyword>
<evidence type="ECO:0000256" key="1">
    <source>
        <dbReference type="ARBA" id="ARBA00012104"/>
    </source>
</evidence>
<dbReference type="GO" id="GO:0008902">
    <property type="term" value="F:hydroxymethylpyrimidine kinase activity"/>
    <property type="evidence" value="ECO:0007669"/>
    <property type="project" value="UniProtKB-EC"/>
</dbReference>
<keyword evidence="4 7" id="KW-0418">Kinase</keyword>
<dbReference type="PANTHER" id="PTHR10534:SF2">
    <property type="entry name" value="PYRIDOXAL KINASE"/>
    <property type="match status" value="1"/>
</dbReference>
<dbReference type="RefSeq" id="WP_339561773.1">
    <property type="nucleotide sequence ID" value="NZ_JBBGZH010000003.1"/>
</dbReference>
<dbReference type="InterPro" id="IPR004625">
    <property type="entry name" value="PyrdxlKinase"/>
</dbReference>
<protein>
    <recommendedName>
        <fullName evidence="1">pyridoxal kinase</fullName>
        <ecNumber evidence="1">2.7.1.35</ecNumber>
    </recommendedName>
</protein>
<gene>
    <name evidence="7" type="ORF">WH297_25080</name>
</gene>
<name>A0ABU8PN12_9HYPH</name>
<evidence type="ECO:0000256" key="5">
    <source>
        <dbReference type="ARBA" id="ARBA00022840"/>
    </source>
</evidence>
<dbReference type="EMBL" id="JBBGZH010000003">
    <property type="protein sequence ID" value="MEJ5022975.1"/>
    <property type="molecule type" value="Genomic_DNA"/>
</dbReference>
<evidence type="ECO:0000313" key="7">
    <source>
        <dbReference type="EMBL" id="MEJ5022975.1"/>
    </source>
</evidence>